<dbReference type="GO" id="GO:0000139">
    <property type="term" value="C:Golgi membrane"/>
    <property type="evidence" value="ECO:0007669"/>
    <property type="project" value="UniProtKB-SubCell"/>
</dbReference>
<dbReference type="InterPro" id="IPR016632">
    <property type="entry name" value="COG8_Metazoal_Plant"/>
</dbReference>
<feature type="compositionally biased region" description="Polar residues" evidence="9">
    <location>
        <begin position="583"/>
        <end position="597"/>
    </location>
</feature>
<evidence type="ECO:0000256" key="6">
    <source>
        <dbReference type="ARBA" id="ARBA00023034"/>
    </source>
</evidence>
<dbReference type="InterPro" id="IPR007255">
    <property type="entry name" value="COG8"/>
</dbReference>
<comment type="similarity">
    <text evidence="2">Belongs to the COG8 family.</text>
</comment>
<evidence type="ECO:0000256" key="2">
    <source>
        <dbReference type="ARBA" id="ARBA00006419"/>
    </source>
</evidence>
<dbReference type="SUPFAM" id="SSF74788">
    <property type="entry name" value="Cullin repeat-like"/>
    <property type="match status" value="1"/>
</dbReference>
<keyword evidence="7" id="KW-0472">Membrane</keyword>
<evidence type="ECO:0000256" key="4">
    <source>
        <dbReference type="ARBA" id="ARBA00022448"/>
    </source>
</evidence>
<gene>
    <name evidence="10" type="primary">EOG090X04G7</name>
</gene>
<dbReference type="PANTHER" id="PTHR21311:SF0">
    <property type="entry name" value="CONSERVED OLIGOMERIC GOLGI COMPLEX SUBUNIT 8"/>
    <property type="match status" value="1"/>
</dbReference>
<comment type="subcellular location">
    <subcellularLocation>
        <location evidence="1">Golgi apparatus membrane</location>
        <topology evidence="1">Peripheral membrane protein</topology>
    </subcellularLocation>
</comment>
<organism evidence="10">
    <name type="scientific">Simocephalus serrulatus</name>
    <dbReference type="NCBI Taxonomy" id="117539"/>
    <lineage>
        <taxon>Eukaryota</taxon>
        <taxon>Metazoa</taxon>
        <taxon>Ecdysozoa</taxon>
        <taxon>Arthropoda</taxon>
        <taxon>Crustacea</taxon>
        <taxon>Branchiopoda</taxon>
        <taxon>Diplostraca</taxon>
        <taxon>Cladocera</taxon>
        <taxon>Anomopoda</taxon>
        <taxon>Daphniidae</taxon>
        <taxon>Simocephalus</taxon>
    </lineage>
</organism>
<dbReference type="GO" id="GO:0006891">
    <property type="term" value="P:intra-Golgi vesicle-mediated transport"/>
    <property type="evidence" value="ECO:0007669"/>
    <property type="project" value="TreeGrafter"/>
</dbReference>
<accession>A0A4Y7NNL2</accession>
<evidence type="ECO:0000313" key="10">
    <source>
        <dbReference type="EMBL" id="SVE94176.1"/>
    </source>
</evidence>
<dbReference type="EMBL" id="LR024557">
    <property type="protein sequence ID" value="SVE94176.1"/>
    <property type="molecule type" value="mRNA"/>
</dbReference>
<protein>
    <recommendedName>
        <fullName evidence="3">Conserved oligomeric Golgi complex subunit 8</fullName>
    </recommendedName>
    <alternativeName>
        <fullName evidence="8">Component of oligomeric Golgi complex 8</fullName>
    </alternativeName>
</protein>
<dbReference type="InterPro" id="IPR016159">
    <property type="entry name" value="Cullin_repeat-like_dom_sf"/>
</dbReference>
<dbReference type="Pfam" id="PF04124">
    <property type="entry name" value="Dor1"/>
    <property type="match status" value="1"/>
</dbReference>
<evidence type="ECO:0000256" key="5">
    <source>
        <dbReference type="ARBA" id="ARBA00022927"/>
    </source>
</evidence>
<feature type="compositionally biased region" description="Polar residues" evidence="9">
    <location>
        <begin position="619"/>
        <end position="640"/>
    </location>
</feature>
<dbReference type="AlphaFoldDB" id="A0A4Y7NNL2"/>
<keyword evidence="6" id="KW-0333">Golgi apparatus</keyword>
<proteinExistence type="evidence at transcript level"/>
<keyword evidence="5" id="KW-0653">Protein transport</keyword>
<dbReference type="GO" id="GO:0017119">
    <property type="term" value="C:Golgi transport complex"/>
    <property type="evidence" value="ECO:0007669"/>
    <property type="project" value="InterPro"/>
</dbReference>
<dbReference type="PANTHER" id="PTHR21311">
    <property type="entry name" value="CONSERVED OLIGOMERIC GOLGI COMPLEX COMPONENT 8"/>
    <property type="match status" value="1"/>
</dbReference>
<evidence type="ECO:0000256" key="7">
    <source>
        <dbReference type="ARBA" id="ARBA00023136"/>
    </source>
</evidence>
<evidence type="ECO:0000256" key="3">
    <source>
        <dbReference type="ARBA" id="ARBA00020983"/>
    </source>
</evidence>
<reference evidence="10" key="1">
    <citation type="submission" date="2018-08" db="EMBL/GenBank/DDBJ databases">
        <authorList>
            <person name="Cornetti L."/>
        </authorList>
    </citation>
    <scope>NUCLEOTIDE SEQUENCE</scope>
    <source>
        <strain evidence="10">OM-SAIQ-clone2</strain>
    </source>
</reference>
<evidence type="ECO:0000256" key="9">
    <source>
        <dbReference type="SAM" id="MobiDB-lite"/>
    </source>
</evidence>
<dbReference type="GO" id="GO:0015031">
    <property type="term" value="P:protein transport"/>
    <property type="evidence" value="ECO:0007669"/>
    <property type="project" value="UniProtKB-KW"/>
</dbReference>
<dbReference type="PIRSF" id="PIRSF015415">
    <property type="entry name" value="COG8"/>
    <property type="match status" value="1"/>
</dbReference>
<name>A0A4Y7NNL2_9CRUS</name>
<evidence type="ECO:0000256" key="8">
    <source>
        <dbReference type="ARBA" id="ARBA00031347"/>
    </source>
</evidence>
<sequence>MDTDDALLKTVFGNDYDQLPEILGELNLTTNDAGQYLQQLTTLGLKKLGSEIGRISEEKSSIINQTQELAFQEYPTFIETAQCTQEIFHNFQKVNQSTEKLTSGLTSLKEKCAEFSQTAQSLSTARRLTSLALSRHTQLLEILELPQLMDTCVRNGYWEEALDLASYVARLERKLGYIPLIVKVAQEVQSCTRLMLSQLIAQLRMPAQLPHCLKVVGYLRRMDVFSEEEIRLKFLQARDAWFRTTLEEIPRDDAYQHVLKTVELSRVHLFDIATQYRAIFTDEDPLVLANQDPNTNESAIYYSWIIQKITDFLGALQSDLPKVSPSSLESVFGQCMYFGLSFGRIGSDFRSLLVPLFSQVVYDRFDHSTNKSELQFAEAMASFSLVRPGIGSHINSSLIPTPPSSADQVQPPYSLMKFSPLAELCNGLIAAFNELRMCAPVQLVEPVSAKLERTLSNCSQIMADFHRQEKEAFTVHEEQEYVKCLQLYRNEFVPFVQRIIHLMFPPALISTQTGFPTGEIVKQELGSINKDFILKPVAHLLLKEEVILPPLPDLDLPARTEQLVEETKVADSTIQEPSQTVEDAQHQEIAQENNSNDVVEEAKSSVVNQDSVPTLDVVDNQQNAPPESNLVTPDSGNLIEQVTEPEIQADTEIDPKEESAEDTLEQLSSTEKQEDLPS</sequence>
<feature type="region of interest" description="Disordered" evidence="9">
    <location>
        <begin position="583"/>
        <end position="678"/>
    </location>
</feature>
<keyword evidence="4" id="KW-0813">Transport</keyword>
<evidence type="ECO:0000256" key="1">
    <source>
        <dbReference type="ARBA" id="ARBA00004395"/>
    </source>
</evidence>